<name>A0A8C8Y3H8_PANLE</name>
<gene>
    <name evidence="1" type="primary">ZNF772</name>
</gene>
<keyword evidence="2" id="KW-1185">Reference proteome</keyword>
<proteinExistence type="predicted"/>
<protein>
    <submittedName>
        <fullName evidence="1">Zinc finger protein 772</fullName>
    </submittedName>
</protein>
<evidence type="ECO:0000313" key="1">
    <source>
        <dbReference type="Ensembl" id="ENSPLOP00000026664.1"/>
    </source>
</evidence>
<reference evidence="1" key="1">
    <citation type="submission" date="2025-08" db="UniProtKB">
        <authorList>
            <consortium name="Ensembl"/>
        </authorList>
    </citation>
    <scope>IDENTIFICATION</scope>
</reference>
<sequence length="43" mass="4955">VEAAPLTDEAQVPTNSEVIMDPVQVLGMERRTRRQLLSRTFLW</sequence>
<reference evidence="1" key="2">
    <citation type="submission" date="2025-09" db="UniProtKB">
        <authorList>
            <consortium name="Ensembl"/>
        </authorList>
    </citation>
    <scope>IDENTIFICATION</scope>
</reference>
<accession>A0A8C8Y3H8</accession>
<dbReference type="Ensembl" id="ENSPLOT00000029437.1">
    <property type="protein sequence ID" value="ENSPLOP00000026664.1"/>
    <property type="gene ID" value="ENSPLOG00000019492.1"/>
</dbReference>
<evidence type="ECO:0000313" key="2">
    <source>
        <dbReference type="Proteomes" id="UP000694399"/>
    </source>
</evidence>
<dbReference type="Proteomes" id="UP000694399">
    <property type="component" value="Unassembled WGS sequence"/>
</dbReference>
<dbReference type="GeneTree" id="ENSGT00940000154734"/>
<organism evidence="1 2">
    <name type="scientific">Panthera leo</name>
    <name type="common">Lion</name>
    <dbReference type="NCBI Taxonomy" id="9689"/>
    <lineage>
        <taxon>Eukaryota</taxon>
        <taxon>Metazoa</taxon>
        <taxon>Chordata</taxon>
        <taxon>Craniata</taxon>
        <taxon>Vertebrata</taxon>
        <taxon>Euteleostomi</taxon>
        <taxon>Mammalia</taxon>
        <taxon>Eutheria</taxon>
        <taxon>Laurasiatheria</taxon>
        <taxon>Carnivora</taxon>
        <taxon>Feliformia</taxon>
        <taxon>Felidae</taxon>
        <taxon>Pantherinae</taxon>
        <taxon>Panthera</taxon>
    </lineage>
</organism>
<dbReference type="AlphaFoldDB" id="A0A8C8Y3H8"/>